<dbReference type="Gene3D" id="3.30.1450.10">
    <property type="match status" value="1"/>
</dbReference>
<name>A0A432X9A5_9GAMM</name>
<dbReference type="OrthoDB" id="6399368at2"/>
<evidence type="ECO:0008006" key="5">
    <source>
        <dbReference type="Google" id="ProtNLM"/>
    </source>
</evidence>
<reference evidence="3 4" key="1">
    <citation type="journal article" date="2011" name="Front. Microbiol.">
        <title>Genomic signatures of strain selection and enhancement in Bacillus atrophaeus var. globigii, a historical biowarfare simulant.</title>
        <authorList>
            <person name="Gibbons H.S."/>
            <person name="Broomall S.M."/>
            <person name="McNew L.A."/>
            <person name="Daligault H."/>
            <person name="Chapman C."/>
            <person name="Bruce D."/>
            <person name="Karavis M."/>
            <person name="Krepps M."/>
            <person name="McGregor P.A."/>
            <person name="Hong C."/>
            <person name="Park K.H."/>
            <person name="Akmal A."/>
            <person name="Feldman A."/>
            <person name="Lin J.S."/>
            <person name="Chang W.E."/>
            <person name="Higgs B.W."/>
            <person name="Demirev P."/>
            <person name="Lindquist J."/>
            <person name="Liem A."/>
            <person name="Fochler E."/>
            <person name="Read T.D."/>
            <person name="Tapia R."/>
            <person name="Johnson S."/>
            <person name="Bishop-Lilly K.A."/>
            <person name="Detter C."/>
            <person name="Han C."/>
            <person name="Sozhamannan S."/>
            <person name="Rosenzweig C.N."/>
            <person name="Skowronski E.W."/>
        </authorList>
    </citation>
    <scope>NUCLEOTIDE SEQUENCE [LARGE SCALE GENOMIC DNA]</scope>
    <source>
        <strain evidence="3 4">AIT1</strain>
    </source>
</reference>
<accession>A0A432X9A5</accession>
<dbReference type="InterPro" id="IPR021534">
    <property type="entry name" value="DUF3192"/>
</dbReference>
<dbReference type="InterPro" id="IPR037873">
    <property type="entry name" value="BamE-like"/>
</dbReference>
<evidence type="ECO:0000256" key="1">
    <source>
        <dbReference type="ARBA" id="ARBA00022729"/>
    </source>
</evidence>
<evidence type="ECO:0000256" key="2">
    <source>
        <dbReference type="SAM" id="SignalP"/>
    </source>
</evidence>
<keyword evidence="1 2" id="KW-0732">Signal</keyword>
<dbReference type="RefSeq" id="WP_126756362.1">
    <property type="nucleotide sequence ID" value="NZ_PIPQ01000001.1"/>
</dbReference>
<organism evidence="3 4">
    <name type="scientific">Aliidiomarina taiwanensis</name>
    <dbReference type="NCBI Taxonomy" id="946228"/>
    <lineage>
        <taxon>Bacteria</taxon>
        <taxon>Pseudomonadati</taxon>
        <taxon>Pseudomonadota</taxon>
        <taxon>Gammaproteobacteria</taxon>
        <taxon>Alteromonadales</taxon>
        <taxon>Idiomarinaceae</taxon>
        <taxon>Aliidiomarina</taxon>
    </lineage>
</organism>
<dbReference type="AlphaFoldDB" id="A0A432X9A5"/>
<feature type="signal peptide" evidence="2">
    <location>
        <begin position="1"/>
        <end position="34"/>
    </location>
</feature>
<evidence type="ECO:0000313" key="3">
    <source>
        <dbReference type="EMBL" id="RUO43967.1"/>
    </source>
</evidence>
<comment type="caution">
    <text evidence="3">The sequence shown here is derived from an EMBL/GenBank/DDBJ whole genome shotgun (WGS) entry which is preliminary data.</text>
</comment>
<dbReference type="Pfam" id="PF11399">
    <property type="entry name" value="DUF3192"/>
    <property type="match status" value="1"/>
</dbReference>
<keyword evidence="4" id="KW-1185">Reference proteome</keyword>
<proteinExistence type="predicted"/>
<dbReference type="Proteomes" id="UP000286976">
    <property type="component" value="Unassembled WGS sequence"/>
</dbReference>
<gene>
    <name evidence="3" type="ORF">CWE15_01940</name>
</gene>
<protein>
    <recommendedName>
        <fullName evidence="5">DUF3192 domain-containing protein</fullName>
    </recommendedName>
</protein>
<evidence type="ECO:0000313" key="4">
    <source>
        <dbReference type="Proteomes" id="UP000286976"/>
    </source>
</evidence>
<feature type="chain" id="PRO_5019144178" description="DUF3192 domain-containing protein" evidence="2">
    <location>
        <begin position="35"/>
        <end position="139"/>
    </location>
</feature>
<dbReference type="EMBL" id="PIPQ01000001">
    <property type="protein sequence ID" value="RUO43967.1"/>
    <property type="molecule type" value="Genomic_DNA"/>
</dbReference>
<sequence length="139" mass="15097">MSITTRQSTKKRLTPVALCGALILTATLSTSLLSGCVVVVDGDKKVSTEMSSSEREKTNRATIAGLSLGSQPASVLSLMGTPDFDESLSKEGVHYRVLYYRTQRVHKDGLTTKDECTPLVFKGGELIGWGQEKLNFLQD</sequence>